<keyword evidence="2" id="KW-1185">Reference proteome</keyword>
<sequence length="72" mass="8010">MAALRHLKQQVATLAKIASRLRQIGLGKIMFGSDATASYPSSIADAWANFRRVPMTEDEFSQIARNEAPYLQ</sequence>
<proteinExistence type="predicted"/>
<gene>
    <name evidence="1" type="ORF">OMW55_01575</name>
</gene>
<protein>
    <recommendedName>
        <fullName evidence="3">Amidohydrolase-related domain-containing protein</fullName>
    </recommendedName>
</protein>
<evidence type="ECO:0000313" key="2">
    <source>
        <dbReference type="Proteomes" id="UP001526246"/>
    </source>
</evidence>
<name>A0ABT3JBQ8_9SPHN</name>
<evidence type="ECO:0008006" key="3">
    <source>
        <dbReference type="Google" id="ProtNLM"/>
    </source>
</evidence>
<organism evidence="1 2">
    <name type="scientific">Sphingomonas arvum</name>
    <dbReference type="NCBI Taxonomy" id="2992113"/>
    <lineage>
        <taxon>Bacteria</taxon>
        <taxon>Pseudomonadati</taxon>
        <taxon>Pseudomonadota</taxon>
        <taxon>Alphaproteobacteria</taxon>
        <taxon>Sphingomonadales</taxon>
        <taxon>Sphingomonadaceae</taxon>
        <taxon>Sphingomonas</taxon>
    </lineage>
</organism>
<dbReference type="EMBL" id="JAPDOB010000001">
    <property type="protein sequence ID" value="MCW3796500.1"/>
    <property type="molecule type" value="Genomic_DNA"/>
</dbReference>
<evidence type="ECO:0000313" key="1">
    <source>
        <dbReference type="EMBL" id="MCW3796500.1"/>
    </source>
</evidence>
<accession>A0ABT3JBQ8</accession>
<reference evidence="1 2" key="1">
    <citation type="submission" date="2022-10" db="EMBL/GenBank/DDBJ databases">
        <title>Sphingomonas sp.</title>
        <authorList>
            <person name="Jin C."/>
        </authorList>
    </citation>
    <scope>NUCLEOTIDE SEQUENCE [LARGE SCALE GENOMIC DNA]</scope>
    <source>
        <strain evidence="1 2">BN140010</strain>
    </source>
</reference>
<dbReference type="RefSeq" id="WP_264880293.1">
    <property type="nucleotide sequence ID" value="NZ_JAPDOB010000001.1"/>
</dbReference>
<comment type="caution">
    <text evidence="1">The sequence shown here is derived from an EMBL/GenBank/DDBJ whole genome shotgun (WGS) entry which is preliminary data.</text>
</comment>
<dbReference type="Proteomes" id="UP001526246">
    <property type="component" value="Unassembled WGS sequence"/>
</dbReference>